<comment type="pathway">
    <text evidence="9">Amino-acid degradation; L-tryptophan degradation via kynurenine pathway; L-kynurenine from L-tryptophan: step 1/2.</text>
</comment>
<dbReference type="GO" id="GO:0046872">
    <property type="term" value="F:metal ion binding"/>
    <property type="evidence" value="ECO:0007669"/>
    <property type="project" value="UniProtKB-KW"/>
</dbReference>
<dbReference type="PANTHER" id="PTHR10138:SF0">
    <property type="entry name" value="TRYPTOPHAN 2,3-DIOXYGENASE"/>
    <property type="match status" value="1"/>
</dbReference>
<dbReference type="Gene3D" id="1.20.58.480">
    <property type="match status" value="1"/>
</dbReference>
<evidence type="ECO:0000256" key="3">
    <source>
        <dbReference type="ARBA" id="ARBA00022723"/>
    </source>
</evidence>
<evidence type="ECO:0000313" key="11">
    <source>
        <dbReference type="EMBL" id="CAG2148401.1"/>
    </source>
</evidence>
<dbReference type="AlphaFoldDB" id="A0A916NEP7"/>
<dbReference type="GO" id="GO:0004833">
    <property type="term" value="F:L-tryptophan 2,3-dioxygenase activity"/>
    <property type="evidence" value="ECO:0007669"/>
    <property type="project" value="UniProtKB-UniRule"/>
</dbReference>
<comment type="catalytic activity">
    <reaction evidence="8 9">
        <text>L-tryptophan + O2 = N-formyl-L-kynurenine</text>
        <dbReference type="Rhea" id="RHEA:24536"/>
        <dbReference type="ChEBI" id="CHEBI:15379"/>
        <dbReference type="ChEBI" id="CHEBI:57912"/>
        <dbReference type="ChEBI" id="CHEBI:58629"/>
        <dbReference type="EC" id="1.13.11.11"/>
    </reaction>
</comment>
<dbReference type="InterPro" id="IPR017485">
    <property type="entry name" value="Trp_2-3-dOase_bac"/>
</dbReference>
<keyword evidence="2 9" id="KW-0349">Heme</keyword>
<accession>A0A916NEP7</accession>
<dbReference type="InterPro" id="IPR037217">
    <property type="entry name" value="Trp/Indoleamine_2_3_dOase-like"/>
</dbReference>
<comment type="caution">
    <text evidence="11">The sequence shown here is derived from an EMBL/GenBank/DDBJ whole genome shotgun (WGS) entry which is preliminary data.</text>
</comment>
<evidence type="ECO:0000256" key="10">
    <source>
        <dbReference type="SAM" id="MobiDB-lite"/>
    </source>
</evidence>
<feature type="region of interest" description="Disordered" evidence="10">
    <location>
        <begin position="1"/>
        <end position="24"/>
    </location>
</feature>
<evidence type="ECO:0000256" key="5">
    <source>
        <dbReference type="ARBA" id="ARBA00023002"/>
    </source>
</evidence>
<dbReference type="HAMAP" id="MF_01972">
    <property type="entry name" value="T23O"/>
    <property type="match status" value="1"/>
</dbReference>
<feature type="binding site" evidence="9">
    <location>
        <position position="125"/>
    </location>
    <ligand>
        <name>substrate</name>
    </ligand>
</feature>
<dbReference type="RefSeq" id="WP_211948733.1">
    <property type="nucleotide sequence ID" value="NZ_CAJPUY010000013.1"/>
</dbReference>
<evidence type="ECO:0000313" key="12">
    <source>
        <dbReference type="Proteomes" id="UP000672934"/>
    </source>
</evidence>
<dbReference type="PANTHER" id="PTHR10138">
    <property type="entry name" value="TRYPTOPHAN 2,3-DIOXYGENASE"/>
    <property type="match status" value="1"/>
</dbReference>
<evidence type="ECO:0000256" key="4">
    <source>
        <dbReference type="ARBA" id="ARBA00022964"/>
    </source>
</evidence>
<keyword evidence="5 9" id="KW-0560">Oxidoreductase</keyword>
<dbReference type="Proteomes" id="UP000672934">
    <property type="component" value="Unassembled WGS sequence"/>
</dbReference>
<organism evidence="11 12">
    <name type="scientific">Cupriavidus yeoncheonensis</name>
    <dbReference type="NCBI Taxonomy" id="1462994"/>
    <lineage>
        <taxon>Bacteria</taxon>
        <taxon>Pseudomonadati</taxon>
        <taxon>Pseudomonadota</taxon>
        <taxon>Betaproteobacteria</taxon>
        <taxon>Burkholderiales</taxon>
        <taxon>Burkholderiaceae</taxon>
        <taxon>Cupriavidus</taxon>
    </lineage>
</organism>
<keyword evidence="4 9" id="KW-0223">Dioxygenase</keyword>
<keyword evidence="3 9" id="KW-0479">Metal-binding</keyword>
<dbReference type="GO" id="GO:0019442">
    <property type="term" value="P:L-tryptophan catabolic process to acetyl-CoA"/>
    <property type="evidence" value="ECO:0007669"/>
    <property type="project" value="TreeGrafter"/>
</dbReference>
<comment type="function">
    <text evidence="9">Heme-dependent dioxygenase that catalyzes the oxidative cleavage of the L-tryptophan (L-Trp) pyrrole ring and converts L-tryptophan to N-formyl-L-kynurenine. Catalyzes the oxidative cleavage of the indole moiety.</text>
</comment>
<keyword evidence="12" id="KW-1185">Reference proteome</keyword>
<dbReference type="EMBL" id="CAJPUY010000013">
    <property type="protein sequence ID" value="CAG2148401.1"/>
    <property type="molecule type" value="Genomic_DNA"/>
</dbReference>
<evidence type="ECO:0000256" key="1">
    <source>
        <dbReference type="ARBA" id="ARBA00011881"/>
    </source>
</evidence>
<evidence type="ECO:0000256" key="9">
    <source>
        <dbReference type="HAMAP-Rule" id="MF_01972"/>
    </source>
</evidence>
<dbReference type="NCBIfam" id="TIGR03036">
    <property type="entry name" value="trp_2_3_diox"/>
    <property type="match status" value="1"/>
</dbReference>
<protein>
    <recommendedName>
        <fullName evidence="9">Tryptophan 2,3-dioxygenase</fullName>
        <shortName evidence="9">TDO</shortName>
        <ecNumber evidence="9">1.13.11.11</ecNumber>
    </recommendedName>
    <alternativeName>
        <fullName evidence="9">Tryptamin 2,3-dioxygenase</fullName>
    </alternativeName>
    <alternativeName>
        <fullName evidence="9">Tryptophan oxygenase</fullName>
        <shortName evidence="9">TO</shortName>
        <shortName evidence="9">TRPO</shortName>
    </alternativeName>
    <alternativeName>
        <fullName evidence="9">Tryptophan pyrrolase</fullName>
    </alternativeName>
    <alternativeName>
        <fullName evidence="9">Tryptophanase</fullName>
    </alternativeName>
</protein>
<reference evidence="11" key="1">
    <citation type="submission" date="2021-03" db="EMBL/GenBank/DDBJ databases">
        <authorList>
            <person name="Peeters C."/>
        </authorList>
    </citation>
    <scope>NUCLEOTIDE SEQUENCE</scope>
    <source>
        <strain evidence="11">LMG 31506</strain>
    </source>
</reference>
<keyword evidence="7 9" id="KW-0823">Tryptophan catabolism</keyword>
<evidence type="ECO:0000256" key="6">
    <source>
        <dbReference type="ARBA" id="ARBA00023004"/>
    </source>
</evidence>
<keyword evidence="6 9" id="KW-0408">Iron</keyword>
<comment type="cofactor">
    <cofactor evidence="9">
        <name>heme</name>
        <dbReference type="ChEBI" id="CHEBI:30413"/>
    </cofactor>
    <text evidence="9">Binds 1 heme group per subunit.</text>
</comment>
<dbReference type="GO" id="GO:0019441">
    <property type="term" value="P:L-tryptophan catabolic process to kynurenine"/>
    <property type="evidence" value="ECO:0007669"/>
    <property type="project" value="UniProtKB-UniRule"/>
</dbReference>
<dbReference type="EC" id="1.13.11.11" evidence="9"/>
<dbReference type="SUPFAM" id="SSF140959">
    <property type="entry name" value="Indolic compounds 2,3-dioxygenase-like"/>
    <property type="match status" value="1"/>
</dbReference>
<evidence type="ECO:0000256" key="7">
    <source>
        <dbReference type="ARBA" id="ARBA00023079"/>
    </source>
</evidence>
<feature type="binding site" evidence="9">
    <location>
        <position position="266"/>
    </location>
    <ligand>
        <name>substrate</name>
    </ligand>
</feature>
<sequence length="294" mass="34038">MSEFKGCPMSGTAGQDAQDKQADRWHGAQMDFAKDMSYGDYLGLDQILNAQHPLSPDHNEMLFIVQHQTTELWMKLMLHELRAARESVREDILPPAFKMLTRVSRIMDQLVQAWNVLATMTPPEYSAMRPYLGMSSGFQSYQYREIEFILGNKNAAMLRPHAHRTEHLALVETALKTPSLYDEAIRLMARRGFAIDADCVERDWSQPTAYNASVEAAWLEVYRNPNAHWELYELGEKFVDLEDSFRQWRFRHVTTVERVIGFKRGTGGTEGVSYLRKMLDVVLFPELWKLRTDL</sequence>
<comment type="subunit">
    <text evidence="1 9">Homotetramer.</text>
</comment>
<evidence type="ECO:0000256" key="2">
    <source>
        <dbReference type="ARBA" id="ARBA00022617"/>
    </source>
</evidence>
<feature type="binding site" description="axial binding residue" evidence="9">
    <location>
        <position position="252"/>
    </location>
    <ligand>
        <name>heme</name>
        <dbReference type="ChEBI" id="CHEBI:30413"/>
    </ligand>
    <ligandPart>
        <name>Fe</name>
        <dbReference type="ChEBI" id="CHEBI:18248"/>
    </ligandPart>
</feature>
<dbReference type="InterPro" id="IPR004981">
    <property type="entry name" value="Trp_2_3_dOase"/>
</dbReference>
<feature type="binding site" evidence="9">
    <location>
        <begin position="63"/>
        <end position="67"/>
    </location>
    <ligand>
        <name>substrate</name>
    </ligand>
</feature>
<dbReference type="Pfam" id="PF03301">
    <property type="entry name" value="Trp_dioxygenase"/>
    <property type="match status" value="1"/>
</dbReference>
<name>A0A916NEP7_9BURK</name>
<proteinExistence type="inferred from homology"/>
<dbReference type="FunFam" id="1.20.58.480:FF:000001">
    <property type="entry name" value="Tryptophan 2,3-dioxygenase"/>
    <property type="match status" value="1"/>
</dbReference>
<evidence type="ECO:0000256" key="8">
    <source>
        <dbReference type="ARBA" id="ARBA00050412"/>
    </source>
</evidence>
<dbReference type="GO" id="GO:0020037">
    <property type="term" value="F:heme binding"/>
    <property type="evidence" value="ECO:0007669"/>
    <property type="project" value="UniProtKB-UniRule"/>
</dbReference>
<gene>
    <name evidence="11" type="primary">kynA_1</name>
    <name evidence="9" type="synonym">kynA</name>
    <name evidence="11" type="ORF">LMG31506_03817</name>
</gene>
<comment type="similarity">
    <text evidence="9">Belongs to the tryptophan 2,3-dioxygenase family.</text>
</comment>
<feature type="binding site" evidence="9">
    <location>
        <position position="129"/>
    </location>
    <ligand>
        <name>substrate</name>
    </ligand>
</feature>